<dbReference type="EMBL" id="BLVP01000001">
    <property type="protein sequence ID" value="GFM35688.1"/>
    <property type="molecule type" value="Genomic_DNA"/>
</dbReference>
<comment type="caution">
    <text evidence="2">The sequence shown here is derived from an EMBL/GenBank/DDBJ whole genome shotgun (WGS) entry which is preliminary data.</text>
</comment>
<dbReference type="SUPFAM" id="SSF48452">
    <property type="entry name" value="TPR-like"/>
    <property type="match status" value="1"/>
</dbReference>
<sequence>MDIPALRGELSGAERRYEEGLSLVRAGEVDKGRRVLDSFIGDFPNHALVPNALYWMGETYYHEKRYAQAVLTFKEVVRRFPKHDKAAAAMLKVGFSYEKLGDNSNARFYLQTLVDEYPDSAPAQMARERVATL</sequence>
<keyword evidence="3" id="KW-1185">Reference proteome</keyword>
<dbReference type="SMART" id="SM00028">
    <property type="entry name" value="TPR"/>
    <property type="match status" value="2"/>
</dbReference>
<reference evidence="2 3" key="1">
    <citation type="submission" date="2020-05" db="EMBL/GenBank/DDBJ databases">
        <title>Draft genome sequence of Desulfovibrio psychrotolerans JS1T.</title>
        <authorList>
            <person name="Ueno A."/>
            <person name="Tamazawa S."/>
            <person name="Tamamura S."/>
            <person name="Murakami T."/>
            <person name="Kiyama T."/>
            <person name="Inomata H."/>
            <person name="Amano Y."/>
            <person name="Miyakawa K."/>
            <person name="Tamaki H."/>
            <person name="Naganuma T."/>
            <person name="Kaneko K."/>
        </authorList>
    </citation>
    <scope>NUCLEOTIDE SEQUENCE [LARGE SCALE GENOMIC DNA]</scope>
    <source>
        <strain evidence="2 3">JS1</strain>
    </source>
</reference>
<dbReference type="InterPro" id="IPR019734">
    <property type="entry name" value="TPR_rpt"/>
</dbReference>
<evidence type="ECO:0000313" key="2">
    <source>
        <dbReference type="EMBL" id="GFM35688.1"/>
    </source>
</evidence>
<dbReference type="AlphaFoldDB" id="A0A7J0BPY3"/>
<evidence type="ECO:0008006" key="4">
    <source>
        <dbReference type="Google" id="ProtNLM"/>
    </source>
</evidence>
<dbReference type="Gene3D" id="1.25.40.10">
    <property type="entry name" value="Tetratricopeptide repeat domain"/>
    <property type="match status" value="1"/>
</dbReference>
<dbReference type="NCBIfam" id="TIGR02795">
    <property type="entry name" value="tol_pal_ybgF"/>
    <property type="match status" value="1"/>
</dbReference>
<evidence type="ECO:0000256" key="1">
    <source>
        <dbReference type="PROSITE-ProRule" id="PRU00339"/>
    </source>
</evidence>
<dbReference type="Proteomes" id="UP000503820">
    <property type="component" value="Unassembled WGS sequence"/>
</dbReference>
<feature type="repeat" description="TPR" evidence="1">
    <location>
        <begin position="50"/>
        <end position="83"/>
    </location>
</feature>
<evidence type="ECO:0000313" key="3">
    <source>
        <dbReference type="Proteomes" id="UP000503820"/>
    </source>
</evidence>
<dbReference type="PROSITE" id="PS50005">
    <property type="entry name" value="TPR"/>
    <property type="match status" value="1"/>
</dbReference>
<gene>
    <name evidence="2" type="ORF">DSM19430T_03720</name>
</gene>
<name>A0A7J0BPY3_9BACT</name>
<dbReference type="InterPro" id="IPR014162">
    <property type="entry name" value="CpoB_C"/>
</dbReference>
<proteinExistence type="predicted"/>
<dbReference type="Pfam" id="PF13432">
    <property type="entry name" value="TPR_16"/>
    <property type="match status" value="1"/>
</dbReference>
<organism evidence="2 3">
    <name type="scientific">Desulfovibrio psychrotolerans</name>
    <dbReference type="NCBI Taxonomy" id="415242"/>
    <lineage>
        <taxon>Bacteria</taxon>
        <taxon>Pseudomonadati</taxon>
        <taxon>Thermodesulfobacteriota</taxon>
        <taxon>Desulfovibrionia</taxon>
        <taxon>Desulfovibrionales</taxon>
        <taxon>Desulfovibrionaceae</taxon>
        <taxon>Desulfovibrio</taxon>
    </lineage>
</organism>
<dbReference type="InterPro" id="IPR011990">
    <property type="entry name" value="TPR-like_helical_dom_sf"/>
</dbReference>
<protein>
    <recommendedName>
        <fullName evidence="4">Tol-pal system protein YbgF</fullName>
    </recommendedName>
</protein>
<dbReference type="Pfam" id="PF13174">
    <property type="entry name" value="TPR_6"/>
    <property type="match status" value="1"/>
</dbReference>
<accession>A0A7J0BPY3</accession>
<keyword evidence="1" id="KW-0802">TPR repeat</keyword>